<name>M1YW11_NITG3</name>
<keyword evidence="4" id="KW-1185">Reference proteome</keyword>
<reference evidence="3 4" key="1">
    <citation type="journal article" date="2013" name="Front. Microbiol.">
        <title>The genome of Nitrospina gracilis illuminates the metabolism and evolution of the major marine nitrite oxidizer.</title>
        <authorList>
            <person name="Luecker S."/>
            <person name="Nowka B."/>
            <person name="Rattei T."/>
            <person name="Spieck E."/>
            <person name="and Daims H."/>
        </authorList>
    </citation>
    <scope>NUCLEOTIDE SEQUENCE [LARGE SCALE GENOMIC DNA]</scope>
    <source>
        <strain evidence="3 4">3/211</strain>
    </source>
</reference>
<gene>
    <name evidence="3" type="ORF">NITGR_170097</name>
</gene>
<evidence type="ECO:0000313" key="3">
    <source>
        <dbReference type="EMBL" id="CCQ89840.1"/>
    </source>
</evidence>
<organism evidence="3 4">
    <name type="scientific">Nitrospina gracilis (strain 3/211)</name>
    <dbReference type="NCBI Taxonomy" id="1266370"/>
    <lineage>
        <taxon>Bacteria</taxon>
        <taxon>Pseudomonadati</taxon>
        <taxon>Nitrospinota/Tectimicrobiota group</taxon>
        <taxon>Nitrospinota</taxon>
        <taxon>Nitrospinia</taxon>
        <taxon>Nitrospinales</taxon>
        <taxon>Nitrospinaceae</taxon>
        <taxon>Nitrospina</taxon>
    </lineage>
</organism>
<keyword evidence="1" id="KW-1133">Transmembrane helix</keyword>
<proteinExistence type="predicted"/>
<dbReference type="InParanoid" id="M1YW11"/>
<feature type="transmembrane region" description="Helical" evidence="1">
    <location>
        <begin position="34"/>
        <end position="52"/>
    </location>
</feature>
<dbReference type="EMBL" id="CAQJ01000019">
    <property type="protein sequence ID" value="CCQ89840.1"/>
    <property type="molecule type" value="Genomic_DNA"/>
</dbReference>
<keyword evidence="1" id="KW-0472">Membrane</keyword>
<keyword evidence="1" id="KW-0812">Transmembrane</keyword>
<sequence length="115" mass="13140">MVLKPLIQHCLPPFAVDLVHWALPTVGESTYNEFMARFALIALGILILFFLFRWAFASPSKKADNPDATDMVKDPNCRMYVPKPEAIRKTIQGNELFFCSEKCAEEYRNKQASAR</sequence>
<evidence type="ECO:0000256" key="1">
    <source>
        <dbReference type="SAM" id="Phobius"/>
    </source>
</evidence>
<comment type="caution">
    <text evidence="3">The sequence shown here is derived from an EMBL/GenBank/DDBJ whole genome shotgun (WGS) entry which is preliminary data.</text>
</comment>
<dbReference type="AlphaFoldDB" id="M1YW11"/>
<accession>M1YW11</accession>
<dbReference type="STRING" id="1266370.NITGR_170097"/>
<protein>
    <recommendedName>
        <fullName evidence="2">TRASH domain-containing protein</fullName>
    </recommendedName>
</protein>
<dbReference type="HOGENOM" id="CLU_168222_0_1_0"/>
<dbReference type="SMART" id="SM00746">
    <property type="entry name" value="TRASH"/>
    <property type="match status" value="1"/>
</dbReference>
<evidence type="ECO:0000259" key="2">
    <source>
        <dbReference type="SMART" id="SM00746"/>
    </source>
</evidence>
<feature type="domain" description="TRASH" evidence="2">
    <location>
        <begin position="74"/>
        <end position="111"/>
    </location>
</feature>
<dbReference type="InterPro" id="IPR011017">
    <property type="entry name" value="TRASH_dom"/>
</dbReference>
<dbReference type="Proteomes" id="UP000011704">
    <property type="component" value="Unassembled WGS sequence"/>
</dbReference>
<evidence type="ECO:0000313" key="4">
    <source>
        <dbReference type="Proteomes" id="UP000011704"/>
    </source>
</evidence>